<evidence type="ECO:0000256" key="2">
    <source>
        <dbReference type="ARBA" id="ARBA00022490"/>
    </source>
</evidence>
<dbReference type="InterPro" id="IPR036457">
    <property type="entry name" value="PPM-type-like_dom_sf"/>
</dbReference>
<evidence type="ECO:0000256" key="8">
    <source>
        <dbReference type="ARBA" id="ARBA00022840"/>
    </source>
</evidence>
<gene>
    <name evidence="14" type="ORF">ALAG00032_LOCUS479</name>
</gene>
<keyword evidence="3" id="KW-0723">Serine/threonine-protein kinase</keyword>
<dbReference type="GO" id="GO:0004691">
    <property type="term" value="F:cAMP-dependent protein kinase activity"/>
    <property type="evidence" value="ECO:0007669"/>
    <property type="project" value="TreeGrafter"/>
</dbReference>
<evidence type="ECO:0000256" key="6">
    <source>
        <dbReference type="ARBA" id="ARBA00022741"/>
    </source>
</evidence>
<keyword evidence="6" id="KW-0547">Nucleotide-binding</keyword>
<sequence length="843" mass="93707">MTVDQVEGREPIHENWGTRLGEEIDEYGDPPRVWNDSLEQPGCAFTRSLGDLNAEHLGVTADAELIIHQLSEADRFVVIASDGVFEFITSQAVANMVNRTLLDGNGPLEACRRVVAESYRLWLQYEIRSDDITIICVCFDDYKIVAAASSDECDVAASSDAFQSKKQAIQEAAATDNQTIESHTSRLDTQREVRPVRRVLAKEKRLHLNLSEAQKLDPSEIADFQANYQKYAVPKSADEEARIIRMTKSNFLFANLSAEKLAQLVGVMQKQYFEANDVIMRWGDEGDKFYLVESGAYDVKIRDANSIERTIHSYRHPGEGFGELALMYGKPRSATVKCVEAGYTWSLSRLAFRAILMKPVPRQNLMKTLGMVHGLQTLTAPQLQRLCDAAQSVSCPSGTDIIKQGDIGDCFYVISQGKCGVYKTTTDGGETDALITLGANSFFGERALLHNEPRSATVRALEDVTLLKLTRSVFKEVSAGIKESLQAEHQRRVDAERVSMSSVATDTYSQEEKIRPQHFSTFSLSKRRIESAVEDKAFTYKGPGFLNSNGDSLLALYSLNKHGFSENQISTVRLRALASAAKDGGKRLLREREMLKDCSICSLLPTLIASQIDVLCARFVFEEIIIGDIHSLLEQELSLQAVAFTSACAIEAVAFIHERGLIVRSVSTESMLVTDKGQALLSDLSWTRPTNGRAYTLCGDALYLAPEMISGEGYSFPVDFWAIGVLAFEMFTAKPPFSGDAEADIYARIVAMRYQVPEHTPIELTKLFEALLVPESTRIAQPDTIRNQLAFSTIDFPALRNRELDSPLLPFCQVNVQSPSLEASFLEKIQPPLSSVYEQLTEF</sequence>
<dbReference type="GO" id="GO:0005524">
    <property type="term" value="F:ATP binding"/>
    <property type="evidence" value="ECO:0007669"/>
    <property type="project" value="UniProtKB-KW"/>
</dbReference>
<proteinExistence type="predicted"/>
<dbReference type="EMBL" id="HBIJ01000635">
    <property type="protein sequence ID" value="CAE0359750.1"/>
    <property type="molecule type" value="Transcribed_RNA"/>
</dbReference>
<dbReference type="Gene3D" id="2.60.120.10">
    <property type="entry name" value="Jelly Rolls"/>
    <property type="match status" value="2"/>
</dbReference>
<feature type="domain" description="PPM-type phosphatase" evidence="13">
    <location>
        <begin position="1"/>
        <end position="139"/>
    </location>
</feature>
<keyword evidence="5" id="KW-0479">Metal-binding</keyword>
<dbReference type="Gene3D" id="1.10.510.10">
    <property type="entry name" value="Transferase(Phosphotransferase) domain 1"/>
    <property type="match status" value="1"/>
</dbReference>
<feature type="domain" description="Cyclic nucleotide-binding" evidence="12">
    <location>
        <begin position="374"/>
        <end position="477"/>
    </location>
</feature>
<dbReference type="Pfam" id="PF00481">
    <property type="entry name" value="PP2C"/>
    <property type="match status" value="1"/>
</dbReference>
<evidence type="ECO:0000259" key="13">
    <source>
        <dbReference type="PROSITE" id="PS51746"/>
    </source>
</evidence>
<dbReference type="PANTHER" id="PTHR24353:SF37">
    <property type="entry name" value="CAMP-DEPENDENT PROTEIN KINASE CATALYTIC SUBUNIT PRKX"/>
    <property type="match status" value="1"/>
</dbReference>
<dbReference type="Gene3D" id="3.30.200.20">
    <property type="entry name" value="Phosphorylase Kinase, domain 1"/>
    <property type="match status" value="1"/>
</dbReference>
<feature type="domain" description="Cyclic nucleotide-binding" evidence="12">
    <location>
        <begin position="252"/>
        <end position="358"/>
    </location>
</feature>
<dbReference type="Gene3D" id="3.60.40.10">
    <property type="entry name" value="PPM-type phosphatase domain"/>
    <property type="match status" value="1"/>
</dbReference>
<dbReference type="SMART" id="SM00220">
    <property type="entry name" value="S_TKc"/>
    <property type="match status" value="1"/>
</dbReference>
<keyword evidence="9" id="KW-0460">Magnesium</keyword>
<evidence type="ECO:0000256" key="5">
    <source>
        <dbReference type="ARBA" id="ARBA00022723"/>
    </source>
</evidence>
<evidence type="ECO:0000256" key="10">
    <source>
        <dbReference type="ARBA" id="ARBA00024113"/>
    </source>
</evidence>
<dbReference type="InterPro" id="IPR014710">
    <property type="entry name" value="RmlC-like_jellyroll"/>
</dbReference>
<evidence type="ECO:0000256" key="3">
    <source>
        <dbReference type="ARBA" id="ARBA00022527"/>
    </source>
</evidence>
<dbReference type="PRINTS" id="PR00103">
    <property type="entry name" value="CAMPKINASE"/>
</dbReference>
<dbReference type="GO" id="GO:0005952">
    <property type="term" value="C:cAMP-dependent protein kinase complex"/>
    <property type="evidence" value="ECO:0007669"/>
    <property type="project" value="TreeGrafter"/>
</dbReference>
<evidence type="ECO:0000256" key="1">
    <source>
        <dbReference type="ARBA" id="ARBA00001946"/>
    </source>
</evidence>
<dbReference type="Pfam" id="PF00069">
    <property type="entry name" value="Pkinase"/>
    <property type="match status" value="1"/>
</dbReference>
<dbReference type="PROSITE" id="PS50011">
    <property type="entry name" value="PROTEIN_KINASE_DOM"/>
    <property type="match status" value="1"/>
</dbReference>
<dbReference type="InterPro" id="IPR018490">
    <property type="entry name" value="cNMP-bd_dom_sf"/>
</dbReference>
<dbReference type="SMART" id="SM00100">
    <property type="entry name" value="cNMP"/>
    <property type="match status" value="2"/>
</dbReference>
<keyword evidence="8" id="KW-0067">ATP-binding</keyword>
<comment type="cofactor">
    <cofactor evidence="1">
        <name>Mg(2+)</name>
        <dbReference type="ChEBI" id="CHEBI:18420"/>
    </cofactor>
</comment>
<name>A0A7S3JNH7_9STRA</name>
<accession>A0A7S3JNH7</accession>
<evidence type="ECO:0000256" key="4">
    <source>
        <dbReference type="ARBA" id="ARBA00022679"/>
    </source>
</evidence>
<dbReference type="InterPro" id="IPR000719">
    <property type="entry name" value="Prot_kinase_dom"/>
</dbReference>
<evidence type="ECO:0000259" key="12">
    <source>
        <dbReference type="PROSITE" id="PS50042"/>
    </source>
</evidence>
<dbReference type="PROSITE" id="PS50042">
    <property type="entry name" value="CNMP_BINDING_3"/>
    <property type="match status" value="2"/>
</dbReference>
<keyword evidence="2" id="KW-0963">Cytoplasm</keyword>
<protein>
    <recommendedName>
        <fullName evidence="10">cGMP-dependent protein kinase</fullName>
    </recommendedName>
</protein>
<dbReference type="AlphaFoldDB" id="A0A7S3JNH7"/>
<dbReference type="Pfam" id="PF00027">
    <property type="entry name" value="cNMP_binding"/>
    <property type="match status" value="2"/>
</dbReference>
<dbReference type="InterPro" id="IPR018488">
    <property type="entry name" value="cNMP-bd_CS"/>
</dbReference>
<evidence type="ECO:0000313" key="14">
    <source>
        <dbReference type="EMBL" id="CAE0359750.1"/>
    </source>
</evidence>
<evidence type="ECO:0000259" key="11">
    <source>
        <dbReference type="PROSITE" id="PS50011"/>
    </source>
</evidence>
<dbReference type="CDD" id="cd00038">
    <property type="entry name" value="CAP_ED"/>
    <property type="match status" value="2"/>
</dbReference>
<dbReference type="InterPro" id="IPR011009">
    <property type="entry name" value="Kinase-like_dom_sf"/>
</dbReference>
<organism evidence="14">
    <name type="scientific">Aureoumbra lagunensis</name>
    <dbReference type="NCBI Taxonomy" id="44058"/>
    <lineage>
        <taxon>Eukaryota</taxon>
        <taxon>Sar</taxon>
        <taxon>Stramenopiles</taxon>
        <taxon>Ochrophyta</taxon>
        <taxon>Pelagophyceae</taxon>
        <taxon>Pelagomonadales</taxon>
        <taxon>Aureoumbra</taxon>
    </lineage>
</organism>
<dbReference type="PANTHER" id="PTHR24353">
    <property type="entry name" value="CYCLIC NUCLEOTIDE-DEPENDENT PROTEIN KINASE"/>
    <property type="match status" value="1"/>
</dbReference>
<dbReference type="InterPro" id="IPR001932">
    <property type="entry name" value="PPM-type_phosphatase-like_dom"/>
</dbReference>
<dbReference type="PROSITE" id="PS00888">
    <property type="entry name" value="CNMP_BINDING_1"/>
    <property type="match status" value="1"/>
</dbReference>
<evidence type="ECO:0000256" key="9">
    <source>
        <dbReference type="ARBA" id="ARBA00022842"/>
    </source>
</evidence>
<dbReference type="PROSITE" id="PS51746">
    <property type="entry name" value="PPM_2"/>
    <property type="match status" value="1"/>
</dbReference>
<keyword evidence="4" id="KW-0808">Transferase</keyword>
<keyword evidence="7" id="KW-0418">Kinase</keyword>
<dbReference type="SUPFAM" id="SSF81606">
    <property type="entry name" value="PP2C-like"/>
    <property type="match status" value="1"/>
</dbReference>
<dbReference type="SUPFAM" id="SSF51206">
    <property type="entry name" value="cAMP-binding domain-like"/>
    <property type="match status" value="2"/>
</dbReference>
<dbReference type="SUPFAM" id="SSF56112">
    <property type="entry name" value="Protein kinase-like (PK-like)"/>
    <property type="match status" value="1"/>
</dbReference>
<dbReference type="PROSITE" id="PS00889">
    <property type="entry name" value="CNMP_BINDING_2"/>
    <property type="match status" value="2"/>
</dbReference>
<dbReference type="InterPro" id="IPR000595">
    <property type="entry name" value="cNMP-bd_dom"/>
</dbReference>
<reference evidence="14" key="1">
    <citation type="submission" date="2021-01" db="EMBL/GenBank/DDBJ databases">
        <authorList>
            <person name="Corre E."/>
            <person name="Pelletier E."/>
            <person name="Niang G."/>
            <person name="Scheremetjew M."/>
            <person name="Finn R."/>
            <person name="Kale V."/>
            <person name="Holt S."/>
            <person name="Cochrane G."/>
            <person name="Meng A."/>
            <person name="Brown T."/>
            <person name="Cohen L."/>
        </authorList>
    </citation>
    <scope>NUCLEOTIDE SEQUENCE</scope>
    <source>
        <strain evidence="14">CCMP1510</strain>
    </source>
</reference>
<evidence type="ECO:0000256" key="7">
    <source>
        <dbReference type="ARBA" id="ARBA00022777"/>
    </source>
</evidence>
<feature type="domain" description="Protein kinase" evidence="11">
    <location>
        <begin position="508"/>
        <end position="791"/>
    </location>
</feature>